<keyword evidence="2" id="KW-0732">Signal</keyword>
<dbReference type="GO" id="GO:0000329">
    <property type="term" value="C:fungal-type vacuole membrane"/>
    <property type="evidence" value="ECO:0007669"/>
    <property type="project" value="TreeGrafter"/>
</dbReference>
<evidence type="ECO:0000313" key="4">
    <source>
        <dbReference type="EMBL" id="RMJ19888.1"/>
    </source>
</evidence>
<organism evidence="4 5">
    <name type="scientific">Fusarium kuroshium</name>
    <dbReference type="NCBI Taxonomy" id="2010991"/>
    <lineage>
        <taxon>Eukaryota</taxon>
        <taxon>Fungi</taxon>
        <taxon>Dikarya</taxon>
        <taxon>Ascomycota</taxon>
        <taxon>Pezizomycotina</taxon>
        <taxon>Sordariomycetes</taxon>
        <taxon>Hypocreomycetidae</taxon>
        <taxon>Hypocreales</taxon>
        <taxon>Nectriaceae</taxon>
        <taxon>Fusarium</taxon>
        <taxon>Fusarium solani species complex</taxon>
    </lineage>
</organism>
<proteinExistence type="predicted"/>
<name>A0A3M2SQP2_9HYPO</name>
<dbReference type="InterPro" id="IPR050904">
    <property type="entry name" value="Adhesion/Biosynth-related"/>
</dbReference>
<feature type="compositionally biased region" description="Polar residues" evidence="1">
    <location>
        <begin position="305"/>
        <end position="314"/>
    </location>
</feature>
<accession>A0A3M2SQP2</accession>
<dbReference type="Gene3D" id="2.30.180.10">
    <property type="entry name" value="FAS1 domain"/>
    <property type="match status" value="2"/>
</dbReference>
<comment type="caution">
    <text evidence="4">The sequence shown here is derived from an EMBL/GenBank/DDBJ whole genome shotgun (WGS) entry which is preliminary data.</text>
</comment>
<dbReference type="EMBL" id="NKUJ01000003">
    <property type="protein sequence ID" value="RMJ19888.1"/>
    <property type="molecule type" value="Genomic_DNA"/>
</dbReference>
<dbReference type="PROSITE" id="PS50213">
    <property type="entry name" value="FAS1"/>
    <property type="match status" value="2"/>
</dbReference>
<feature type="domain" description="FAS1" evidence="3">
    <location>
        <begin position="172"/>
        <end position="299"/>
    </location>
</feature>
<dbReference type="AlphaFoldDB" id="A0A3M2SQP2"/>
<feature type="region of interest" description="Disordered" evidence="1">
    <location>
        <begin position="305"/>
        <end position="351"/>
    </location>
</feature>
<dbReference type="OrthoDB" id="286301at2759"/>
<reference evidence="4 5" key="1">
    <citation type="submission" date="2017-06" db="EMBL/GenBank/DDBJ databases">
        <title>Comparative genomic analysis of Ambrosia Fusariam Clade fungi.</title>
        <authorList>
            <person name="Stajich J.E."/>
            <person name="Carrillo J."/>
            <person name="Kijimoto T."/>
            <person name="Eskalen A."/>
            <person name="O'Donnell K."/>
            <person name="Kasson M."/>
        </authorList>
    </citation>
    <scope>NUCLEOTIDE SEQUENCE [LARGE SCALE GENOMIC DNA]</scope>
    <source>
        <strain evidence="4">UCR3666</strain>
    </source>
</reference>
<gene>
    <name evidence="4" type="ORF">CDV36_000323</name>
</gene>
<evidence type="ECO:0000313" key="5">
    <source>
        <dbReference type="Proteomes" id="UP000277212"/>
    </source>
</evidence>
<keyword evidence="5" id="KW-1185">Reference proteome</keyword>
<dbReference type="STRING" id="2010991.A0A3M2SQP2"/>
<evidence type="ECO:0000259" key="3">
    <source>
        <dbReference type="PROSITE" id="PS50213"/>
    </source>
</evidence>
<dbReference type="GO" id="GO:0016236">
    <property type="term" value="P:macroautophagy"/>
    <property type="evidence" value="ECO:0007669"/>
    <property type="project" value="TreeGrafter"/>
</dbReference>
<sequence length="377" mass="38901">MKPFSLLSLALVGAASAQSRTSLTDALDSKNDTLSELNGLIRAQPGLARSLSQLRNITILAPSNDALEELLNDTTVAKQVAADPGIIGAILQYHVLNGTYYASNITDTPAFVKTLLTNETYTNVTSGQVVEAVAIDDTVSFYSGFRAQSNVTEANLNFTGGTIHIINKVLTIPKNLTDTAIAANLSAVVGAFTEADIGEDVVEEKNITVFAPNNAAFADIGSVVGDLSSDDLESILKYHVVNGTVGYSSTLKNGTLRTSEGEDINIAIHDGDVFVNEAKVIIPDVLIANGVLHVIDGVLNPENPSATANPTAETQAPAFSGASSASDVGVPFTSGVPQGTEQVTGLTTSTSTEAAPHATAAIALGALLGGAAVVMNY</sequence>
<feature type="signal peptide" evidence="2">
    <location>
        <begin position="1"/>
        <end position="17"/>
    </location>
</feature>
<feature type="domain" description="FAS1" evidence="3">
    <location>
        <begin position="20"/>
        <end position="170"/>
    </location>
</feature>
<dbReference type="PANTHER" id="PTHR10900">
    <property type="entry name" value="PERIOSTIN-RELATED"/>
    <property type="match status" value="1"/>
</dbReference>
<feature type="chain" id="PRO_5018125727" description="FAS1 domain-containing protein" evidence="2">
    <location>
        <begin position="18"/>
        <end position="377"/>
    </location>
</feature>
<dbReference type="Pfam" id="PF02469">
    <property type="entry name" value="Fasciclin"/>
    <property type="match status" value="2"/>
</dbReference>
<dbReference type="FunFam" id="2.30.180.10:FF:000032">
    <property type="entry name" value="Fasciclin domain-containing protein, putative"/>
    <property type="match status" value="1"/>
</dbReference>
<dbReference type="PANTHER" id="PTHR10900:SF77">
    <property type="entry name" value="FI19380P1"/>
    <property type="match status" value="1"/>
</dbReference>
<protein>
    <recommendedName>
        <fullName evidence="3">FAS1 domain-containing protein</fullName>
    </recommendedName>
</protein>
<dbReference type="SMART" id="SM00554">
    <property type="entry name" value="FAS1"/>
    <property type="match status" value="2"/>
</dbReference>
<dbReference type="SUPFAM" id="SSF82153">
    <property type="entry name" value="FAS1 domain"/>
    <property type="match status" value="2"/>
</dbReference>
<evidence type="ECO:0000256" key="1">
    <source>
        <dbReference type="SAM" id="MobiDB-lite"/>
    </source>
</evidence>
<evidence type="ECO:0000256" key="2">
    <source>
        <dbReference type="SAM" id="SignalP"/>
    </source>
</evidence>
<dbReference type="InterPro" id="IPR000782">
    <property type="entry name" value="FAS1_domain"/>
</dbReference>
<dbReference type="Proteomes" id="UP000277212">
    <property type="component" value="Unassembled WGS sequence"/>
</dbReference>
<feature type="compositionally biased region" description="Polar residues" evidence="1">
    <location>
        <begin position="335"/>
        <end position="351"/>
    </location>
</feature>
<dbReference type="InterPro" id="IPR036378">
    <property type="entry name" value="FAS1_dom_sf"/>
</dbReference>